<feature type="transmembrane region" description="Helical" evidence="1">
    <location>
        <begin position="95"/>
        <end position="113"/>
    </location>
</feature>
<accession>A0A4R4ZQ73</accession>
<dbReference type="OrthoDB" id="4826010at2"/>
<reference evidence="2 3" key="1">
    <citation type="submission" date="2019-03" db="EMBL/GenBank/DDBJ databases">
        <title>Draft genome sequences of novel Actinobacteria.</title>
        <authorList>
            <person name="Sahin N."/>
            <person name="Ay H."/>
            <person name="Saygin H."/>
        </authorList>
    </citation>
    <scope>NUCLEOTIDE SEQUENCE [LARGE SCALE GENOMIC DNA]</scope>
    <source>
        <strain evidence="2 3">JCM 13523</strain>
    </source>
</reference>
<keyword evidence="1" id="KW-1133">Transmembrane helix</keyword>
<dbReference type="Proteomes" id="UP000295124">
    <property type="component" value="Unassembled WGS sequence"/>
</dbReference>
<name>A0A4R4ZQ73_9ACTN</name>
<keyword evidence="3" id="KW-1185">Reference proteome</keyword>
<gene>
    <name evidence="2" type="ORF">E1263_11660</name>
</gene>
<feature type="transmembrane region" description="Helical" evidence="1">
    <location>
        <begin position="30"/>
        <end position="48"/>
    </location>
</feature>
<keyword evidence="1" id="KW-0472">Membrane</keyword>
<evidence type="ECO:0000313" key="2">
    <source>
        <dbReference type="EMBL" id="TDD60316.1"/>
    </source>
</evidence>
<feature type="transmembrane region" description="Helical" evidence="1">
    <location>
        <begin position="7"/>
        <end position="24"/>
    </location>
</feature>
<feature type="transmembrane region" description="Helical" evidence="1">
    <location>
        <begin position="69"/>
        <end position="89"/>
    </location>
</feature>
<organism evidence="2 3">
    <name type="scientific">Kribbella antibiotica</name>
    <dbReference type="NCBI Taxonomy" id="190195"/>
    <lineage>
        <taxon>Bacteria</taxon>
        <taxon>Bacillati</taxon>
        <taxon>Actinomycetota</taxon>
        <taxon>Actinomycetes</taxon>
        <taxon>Propionibacteriales</taxon>
        <taxon>Kribbellaceae</taxon>
        <taxon>Kribbella</taxon>
    </lineage>
</organism>
<comment type="caution">
    <text evidence="2">The sequence shown here is derived from an EMBL/GenBank/DDBJ whole genome shotgun (WGS) entry which is preliminary data.</text>
</comment>
<sequence length="147" mass="16272">MAILEIFNIALIGWVVFGVADAPVTVANVAGYGATAFLLAVGASYWVVKLRQVRAGQSQLRYRVVFRRLRFLCAAVVVIAGILVGIGFAGRVSGYAAGVVLWVLAAAEYVNYFHWQLMYDNRAELARLSRTGRLARAHLWRDLRRTS</sequence>
<protein>
    <submittedName>
        <fullName evidence="2">Multidrug transporter</fullName>
    </submittedName>
</protein>
<evidence type="ECO:0000256" key="1">
    <source>
        <dbReference type="SAM" id="Phobius"/>
    </source>
</evidence>
<evidence type="ECO:0000313" key="3">
    <source>
        <dbReference type="Proteomes" id="UP000295124"/>
    </source>
</evidence>
<proteinExistence type="predicted"/>
<dbReference type="AlphaFoldDB" id="A0A4R4ZQ73"/>
<dbReference type="EMBL" id="SMKX01000026">
    <property type="protein sequence ID" value="TDD60316.1"/>
    <property type="molecule type" value="Genomic_DNA"/>
</dbReference>
<keyword evidence="1" id="KW-0812">Transmembrane</keyword>